<keyword evidence="3" id="KW-0808">Transferase</keyword>
<keyword evidence="9" id="KW-1185">Reference proteome</keyword>
<dbReference type="GO" id="GO:0005829">
    <property type="term" value="C:cytosol"/>
    <property type="evidence" value="ECO:0007669"/>
    <property type="project" value="TreeGrafter"/>
</dbReference>
<dbReference type="SUPFAM" id="SSF52540">
    <property type="entry name" value="P-loop containing nucleoside triphosphate hydrolases"/>
    <property type="match status" value="1"/>
</dbReference>
<dbReference type="GO" id="GO:0005524">
    <property type="term" value="F:ATP binding"/>
    <property type="evidence" value="ECO:0007669"/>
    <property type="project" value="UniProtKB-KW"/>
</dbReference>
<accession>A0AA35S4T8</accession>
<dbReference type="PRINTS" id="PR01100">
    <property type="entry name" value="SHIKIMTKNASE"/>
</dbReference>
<comment type="similarity">
    <text evidence="1">Belongs to the shikimate kinase family.</text>
</comment>
<protein>
    <submittedName>
        <fullName evidence="8">Shikimate kinase</fullName>
    </submittedName>
</protein>
<proteinExistence type="inferred from homology"/>
<keyword evidence="5 8" id="KW-0418">Kinase</keyword>
<dbReference type="Gene3D" id="3.40.50.300">
    <property type="entry name" value="P-loop containing nucleotide triphosphate hydrolases"/>
    <property type="match status" value="1"/>
</dbReference>
<dbReference type="InterPro" id="IPR000623">
    <property type="entry name" value="Shikimate_kinase/TSH1"/>
</dbReference>
<dbReference type="Proteomes" id="UP001174909">
    <property type="component" value="Unassembled WGS sequence"/>
</dbReference>
<organism evidence="8 9">
    <name type="scientific">Geodia barretti</name>
    <name type="common">Barrett's horny sponge</name>
    <dbReference type="NCBI Taxonomy" id="519541"/>
    <lineage>
        <taxon>Eukaryota</taxon>
        <taxon>Metazoa</taxon>
        <taxon>Porifera</taxon>
        <taxon>Demospongiae</taxon>
        <taxon>Heteroscleromorpha</taxon>
        <taxon>Tetractinellida</taxon>
        <taxon>Astrophorina</taxon>
        <taxon>Geodiidae</taxon>
        <taxon>Geodia</taxon>
    </lineage>
</organism>
<evidence type="ECO:0000256" key="1">
    <source>
        <dbReference type="ARBA" id="ARBA00006997"/>
    </source>
</evidence>
<keyword evidence="7" id="KW-0057">Aromatic amino acid biosynthesis</keyword>
<dbReference type="PANTHER" id="PTHR21087">
    <property type="entry name" value="SHIKIMATE KINASE"/>
    <property type="match status" value="1"/>
</dbReference>
<evidence type="ECO:0000313" key="9">
    <source>
        <dbReference type="Proteomes" id="UP001174909"/>
    </source>
</evidence>
<dbReference type="EMBL" id="CASHTH010001945">
    <property type="protein sequence ID" value="CAI8022201.1"/>
    <property type="molecule type" value="Genomic_DNA"/>
</dbReference>
<dbReference type="AlphaFoldDB" id="A0AA35S4T8"/>
<dbReference type="CDD" id="cd00464">
    <property type="entry name" value="SK"/>
    <property type="match status" value="1"/>
</dbReference>
<evidence type="ECO:0000256" key="7">
    <source>
        <dbReference type="ARBA" id="ARBA00023141"/>
    </source>
</evidence>
<evidence type="ECO:0000256" key="2">
    <source>
        <dbReference type="ARBA" id="ARBA00022605"/>
    </source>
</evidence>
<sequence length="197" mass="21472">MIGARASGKSRASRKLAARVGWTRISTDELLEARFGPIAAFVERFGWERFRKEESAVLQGISGERLVVDCGGGIVETPQNISRLRELGTVYWARAPVAFLKQRLARRKHRAGRPPLPGIPPEDEAVMVLERRTPLYREAAVADLWSTGASSADQAEAVETLLTAHFGPPLALTVAGRAWRTSAPASTPPLPRPGRSI</sequence>
<name>A0AA35S4T8_GEOBA</name>
<reference evidence="8" key="1">
    <citation type="submission" date="2023-03" db="EMBL/GenBank/DDBJ databases">
        <authorList>
            <person name="Steffen K."/>
            <person name="Cardenas P."/>
        </authorList>
    </citation>
    <scope>NUCLEOTIDE SEQUENCE</scope>
</reference>
<dbReference type="InterPro" id="IPR031322">
    <property type="entry name" value="Shikimate/glucono_kinase"/>
</dbReference>
<evidence type="ECO:0000313" key="8">
    <source>
        <dbReference type="EMBL" id="CAI8022201.1"/>
    </source>
</evidence>
<dbReference type="InterPro" id="IPR027417">
    <property type="entry name" value="P-loop_NTPase"/>
</dbReference>
<evidence type="ECO:0000256" key="5">
    <source>
        <dbReference type="ARBA" id="ARBA00022777"/>
    </source>
</evidence>
<evidence type="ECO:0000256" key="6">
    <source>
        <dbReference type="ARBA" id="ARBA00022840"/>
    </source>
</evidence>
<comment type="caution">
    <text evidence="8">The sequence shown here is derived from an EMBL/GenBank/DDBJ whole genome shotgun (WGS) entry which is preliminary data.</text>
</comment>
<keyword evidence="6" id="KW-0067">ATP-binding</keyword>
<dbReference type="GO" id="GO:0009073">
    <property type="term" value="P:aromatic amino acid family biosynthetic process"/>
    <property type="evidence" value="ECO:0007669"/>
    <property type="project" value="UniProtKB-KW"/>
</dbReference>
<evidence type="ECO:0000256" key="4">
    <source>
        <dbReference type="ARBA" id="ARBA00022741"/>
    </source>
</evidence>
<dbReference type="PANTHER" id="PTHR21087:SF16">
    <property type="entry name" value="SHIKIMATE KINASE 1, CHLOROPLASTIC"/>
    <property type="match status" value="1"/>
</dbReference>
<keyword evidence="4" id="KW-0547">Nucleotide-binding</keyword>
<gene>
    <name evidence="8" type="ORF">GBAR_LOCUS13056</name>
</gene>
<evidence type="ECO:0000256" key="3">
    <source>
        <dbReference type="ARBA" id="ARBA00022679"/>
    </source>
</evidence>
<dbReference type="Pfam" id="PF01202">
    <property type="entry name" value="SKI"/>
    <property type="match status" value="1"/>
</dbReference>
<keyword evidence="2" id="KW-0028">Amino-acid biosynthesis</keyword>
<dbReference type="GO" id="GO:0004765">
    <property type="term" value="F:shikimate kinase activity"/>
    <property type="evidence" value="ECO:0007669"/>
    <property type="project" value="TreeGrafter"/>
</dbReference>
<dbReference type="GO" id="GO:0008652">
    <property type="term" value="P:amino acid biosynthetic process"/>
    <property type="evidence" value="ECO:0007669"/>
    <property type="project" value="UniProtKB-KW"/>
</dbReference>